<reference evidence="3" key="1">
    <citation type="journal article" date="2017" name="Front. Plant Sci.">
        <title>Climate Clever Clovers: New Paradigm to Reduce the Environmental Footprint of Ruminants by Breeding Low Methanogenic Forages Utilizing Haplotype Variation.</title>
        <authorList>
            <person name="Kaur P."/>
            <person name="Appels R."/>
            <person name="Bayer P.E."/>
            <person name="Keeble-Gagnere G."/>
            <person name="Wang J."/>
            <person name="Hirakawa H."/>
            <person name="Shirasawa K."/>
            <person name="Vercoe P."/>
            <person name="Stefanova K."/>
            <person name="Durmic Z."/>
            <person name="Nichols P."/>
            <person name="Revell C."/>
            <person name="Isobe S.N."/>
            <person name="Edwards D."/>
            <person name="Erskine W."/>
        </authorList>
    </citation>
    <scope>NUCLEOTIDE SEQUENCE [LARGE SCALE GENOMIC DNA]</scope>
    <source>
        <strain evidence="3">cv. Daliak</strain>
    </source>
</reference>
<feature type="region of interest" description="Disordered" evidence="1">
    <location>
        <begin position="1"/>
        <end position="27"/>
    </location>
</feature>
<dbReference type="EMBL" id="DF973474">
    <property type="protein sequence ID" value="GAU31998.1"/>
    <property type="molecule type" value="Genomic_DNA"/>
</dbReference>
<accession>A0A2Z6MIU4</accession>
<protein>
    <submittedName>
        <fullName evidence="2">Uncharacterized protein</fullName>
    </submittedName>
</protein>
<evidence type="ECO:0000256" key="1">
    <source>
        <dbReference type="SAM" id="MobiDB-lite"/>
    </source>
</evidence>
<organism evidence="2 3">
    <name type="scientific">Trifolium subterraneum</name>
    <name type="common">Subterranean clover</name>
    <dbReference type="NCBI Taxonomy" id="3900"/>
    <lineage>
        <taxon>Eukaryota</taxon>
        <taxon>Viridiplantae</taxon>
        <taxon>Streptophyta</taxon>
        <taxon>Embryophyta</taxon>
        <taxon>Tracheophyta</taxon>
        <taxon>Spermatophyta</taxon>
        <taxon>Magnoliopsida</taxon>
        <taxon>eudicotyledons</taxon>
        <taxon>Gunneridae</taxon>
        <taxon>Pentapetalae</taxon>
        <taxon>rosids</taxon>
        <taxon>fabids</taxon>
        <taxon>Fabales</taxon>
        <taxon>Fabaceae</taxon>
        <taxon>Papilionoideae</taxon>
        <taxon>50 kb inversion clade</taxon>
        <taxon>NPAAA clade</taxon>
        <taxon>Hologalegina</taxon>
        <taxon>IRL clade</taxon>
        <taxon>Trifolieae</taxon>
        <taxon>Trifolium</taxon>
    </lineage>
</organism>
<evidence type="ECO:0000313" key="3">
    <source>
        <dbReference type="Proteomes" id="UP000242715"/>
    </source>
</evidence>
<name>A0A2Z6MIU4_TRISU</name>
<dbReference type="Proteomes" id="UP000242715">
    <property type="component" value="Unassembled WGS sequence"/>
</dbReference>
<proteinExistence type="predicted"/>
<dbReference type="AlphaFoldDB" id="A0A2Z6MIU4"/>
<keyword evidence="3" id="KW-1185">Reference proteome</keyword>
<evidence type="ECO:0000313" key="2">
    <source>
        <dbReference type="EMBL" id="GAU31998.1"/>
    </source>
</evidence>
<gene>
    <name evidence="2" type="ORF">TSUD_359430</name>
</gene>
<feature type="compositionally biased region" description="Basic and acidic residues" evidence="1">
    <location>
        <begin position="14"/>
        <end position="27"/>
    </location>
</feature>
<sequence length="66" mass="7515">MEKRVLQNKGGCENGKEKENLSLMKNKVEGEDLTKDLDLSEHKEEGDGIGVNGQRLVWIVQRTIYI</sequence>